<proteinExistence type="predicted"/>
<protein>
    <submittedName>
        <fullName evidence="1">Peptidase</fullName>
    </submittedName>
</protein>
<dbReference type="EMBL" id="BK015167">
    <property type="protein sequence ID" value="DAD93812.1"/>
    <property type="molecule type" value="Genomic_DNA"/>
</dbReference>
<evidence type="ECO:0000313" key="1">
    <source>
        <dbReference type="EMBL" id="DAD93812.1"/>
    </source>
</evidence>
<name>A0A8S5NHI3_9CAUD</name>
<sequence>MKVNVLGTEYTVTTKKYYEDEAFERLKIEGYCDSLTRQIVVCDMSTYKGWEHELPGTIEAARKETLRHEIVHAFFCESGLAACSLTFDGPWVKNEELVDWIAIQGPKIYGAWKEAGAL</sequence>
<organism evidence="1">
    <name type="scientific">Myoviridae sp. ctcwu24</name>
    <dbReference type="NCBI Taxonomy" id="2826670"/>
    <lineage>
        <taxon>Viruses</taxon>
        <taxon>Duplodnaviria</taxon>
        <taxon>Heunggongvirae</taxon>
        <taxon>Uroviricota</taxon>
        <taxon>Caudoviricetes</taxon>
    </lineage>
</organism>
<accession>A0A8S5NHI3</accession>
<reference evidence="1" key="1">
    <citation type="journal article" date="2021" name="Proc. Natl. Acad. Sci. U.S.A.">
        <title>A Catalog of Tens of Thousands of Viruses from Human Metagenomes Reveals Hidden Associations with Chronic Diseases.</title>
        <authorList>
            <person name="Tisza M.J."/>
            <person name="Buck C.B."/>
        </authorList>
    </citation>
    <scope>NUCLEOTIDE SEQUENCE</scope>
    <source>
        <strain evidence="1">Ctcwu24</strain>
    </source>
</reference>